<protein>
    <recommendedName>
        <fullName evidence="14">Peptide O-xylosyltransferase</fullName>
    </recommendedName>
</protein>
<dbReference type="STRING" id="929713.NIASO_01065"/>
<evidence type="ECO:0000256" key="6">
    <source>
        <dbReference type="ARBA" id="ARBA00022723"/>
    </source>
</evidence>
<evidence type="ECO:0000256" key="2">
    <source>
        <dbReference type="ARBA" id="ARBA00004648"/>
    </source>
</evidence>
<dbReference type="InterPro" id="IPR043538">
    <property type="entry name" value="XYLT"/>
</dbReference>
<keyword evidence="13" id="KW-0325">Glycoprotein</keyword>
<evidence type="ECO:0000313" key="15">
    <source>
        <dbReference type="EMBL" id="AHF14163.1"/>
    </source>
</evidence>
<evidence type="ECO:0000256" key="4">
    <source>
        <dbReference type="ARBA" id="ARBA00022679"/>
    </source>
</evidence>
<organism evidence="15 16">
    <name type="scientific">Niabella soli DSM 19437</name>
    <dbReference type="NCBI Taxonomy" id="929713"/>
    <lineage>
        <taxon>Bacteria</taxon>
        <taxon>Pseudomonadati</taxon>
        <taxon>Bacteroidota</taxon>
        <taxon>Chitinophagia</taxon>
        <taxon>Chitinophagales</taxon>
        <taxon>Chitinophagaceae</taxon>
        <taxon>Niabella</taxon>
    </lineage>
</organism>
<dbReference type="RefSeq" id="WP_008581796.1">
    <property type="nucleotide sequence ID" value="NZ_CP007035.1"/>
</dbReference>
<dbReference type="Pfam" id="PF02485">
    <property type="entry name" value="Branch"/>
    <property type="match status" value="1"/>
</dbReference>
<keyword evidence="10" id="KW-0333">Golgi apparatus</keyword>
<evidence type="ECO:0000256" key="3">
    <source>
        <dbReference type="ARBA" id="ARBA00022676"/>
    </source>
</evidence>
<keyword evidence="8" id="KW-0735">Signal-anchor</keyword>
<dbReference type="Proteomes" id="UP000003586">
    <property type="component" value="Chromosome"/>
</dbReference>
<evidence type="ECO:0000313" key="16">
    <source>
        <dbReference type="Proteomes" id="UP000003586"/>
    </source>
</evidence>
<dbReference type="AlphaFoldDB" id="W0EXA1"/>
<evidence type="ECO:0000256" key="9">
    <source>
        <dbReference type="ARBA" id="ARBA00022989"/>
    </source>
</evidence>
<evidence type="ECO:0000256" key="14">
    <source>
        <dbReference type="ARBA" id="ARBA00042865"/>
    </source>
</evidence>
<reference evidence="15 16" key="1">
    <citation type="submission" date="2013-12" db="EMBL/GenBank/DDBJ databases">
        <authorList>
            <consortium name="DOE Joint Genome Institute"/>
            <person name="Eisen J."/>
            <person name="Huntemann M."/>
            <person name="Han J."/>
            <person name="Chen A."/>
            <person name="Kyrpides N."/>
            <person name="Mavromatis K."/>
            <person name="Markowitz V."/>
            <person name="Palaniappan K."/>
            <person name="Ivanova N."/>
            <person name="Schaumberg A."/>
            <person name="Pati A."/>
            <person name="Liolios K."/>
            <person name="Nordberg H.P."/>
            <person name="Cantor M.N."/>
            <person name="Hua S.X."/>
            <person name="Woyke T."/>
        </authorList>
    </citation>
    <scope>NUCLEOTIDE SEQUENCE [LARGE SCALE GENOMIC DNA]</scope>
    <source>
        <strain evidence="16">DSM 19437</strain>
    </source>
</reference>
<dbReference type="HOGENOM" id="CLU_032341_0_3_10"/>
<dbReference type="GO" id="GO:0046872">
    <property type="term" value="F:metal ion binding"/>
    <property type="evidence" value="ECO:0007669"/>
    <property type="project" value="UniProtKB-KW"/>
</dbReference>
<sequence length="291" mass="34091">MQICNLILAHKNPLQLQRLVKALSHPACRSFIHIDKKVAEAPFRDLLDNQPNVTFIKNRTAVHWGGFTTVLTVARAIKEIASSGVPYDYVNLLSAQDYPIKPVARFVCYLENNPDKNFIHFIKETEGGEWWQENRERFRRYHFNEFSFRGKYLVQRLVNRVMPQRRIPAHWSLYGGNCATWWTINAETATHLADRILNDRVLQQFTKFTWGIDEIVFPTIIMNAPVTTTAINNNLRYIDWSEGNAHPKTLTKNDFAALEQSEHFFARKLDMETDRELFDLIDKRLLLRDNQ</sequence>
<dbReference type="EMBL" id="CP007035">
    <property type="protein sequence ID" value="AHF14163.1"/>
    <property type="molecule type" value="Genomic_DNA"/>
</dbReference>
<dbReference type="PANTHER" id="PTHR46025:SF3">
    <property type="entry name" value="XYLOSYLTRANSFERASE OXT"/>
    <property type="match status" value="1"/>
</dbReference>
<evidence type="ECO:0000256" key="7">
    <source>
        <dbReference type="ARBA" id="ARBA00022824"/>
    </source>
</evidence>
<dbReference type="GO" id="GO:0016020">
    <property type="term" value="C:membrane"/>
    <property type="evidence" value="ECO:0007669"/>
    <property type="project" value="InterPro"/>
</dbReference>
<keyword evidence="11" id="KW-0472">Membrane</keyword>
<keyword evidence="16" id="KW-1185">Reference proteome</keyword>
<evidence type="ECO:0000256" key="10">
    <source>
        <dbReference type="ARBA" id="ARBA00023034"/>
    </source>
</evidence>
<evidence type="ECO:0000256" key="11">
    <source>
        <dbReference type="ARBA" id="ARBA00023136"/>
    </source>
</evidence>
<gene>
    <name evidence="15" type="ORF">NIASO_01065</name>
</gene>
<keyword evidence="6" id="KW-0479">Metal-binding</keyword>
<proteinExistence type="predicted"/>
<accession>W0EXA1</accession>
<keyword evidence="7" id="KW-0256">Endoplasmic reticulum</keyword>
<evidence type="ECO:0000256" key="5">
    <source>
        <dbReference type="ARBA" id="ARBA00022692"/>
    </source>
</evidence>
<keyword evidence="4 15" id="KW-0808">Transferase</keyword>
<evidence type="ECO:0000256" key="12">
    <source>
        <dbReference type="ARBA" id="ARBA00023157"/>
    </source>
</evidence>
<dbReference type="KEGG" id="nso:NIASO_01065"/>
<evidence type="ECO:0000256" key="8">
    <source>
        <dbReference type="ARBA" id="ARBA00022968"/>
    </source>
</evidence>
<dbReference type="PANTHER" id="PTHR46025">
    <property type="entry name" value="XYLOSYLTRANSFERASE OXT"/>
    <property type="match status" value="1"/>
</dbReference>
<dbReference type="GO" id="GO:0015012">
    <property type="term" value="P:heparan sulfate proteoglycan biosynthetic process"/>
    <property type="evidence" value="ECO:0007669"/>
    <property type="project" value="TreeGrafter"/>
</dbReference>
<keyword evidence="9" id="KW-1133">Transmembrane helix</keyword>
<keyword evidence="3" id="KW-0328">Glycosyltransferase</keyword>
<evidence type="ECO:0000256" key="13">
    <source>
        <dbReference type="ARBA" id="ARBA00023180"/>
    </source>
</evidence>
<dbReference type="GO" id="GO:0050650">
    <property type="term" value="P:chondroitin sulfate proteoglycan biosynthetic process"/>
    <property type="evidence" value="ECO:0007669"/>
    <property type="project" value="TreeGrafter"/>
</dbReference>
<keyword evidence="5" id="KW-0812">Transmembrane</keyword>
<dbReference type="eggNOG" id="COG0463">
    <property type="taxonomic scope" value="Bacteria"/>
</dbReference>
<name>W0EXA1_9BACT</name>
<keyword evidence="12" id="KW-1015">Disulfide bond</keyword>
<dbReference type="InterPro" id="IPR003406">
    <property type="entry name" value="Glyco_trans_14"/>
</dbReference>
<dbReference type="GO" id="GO:0030158">
    <property type="term" value="F:protein xylosyltransferase activity"/>
    <property type="evidence" value="ECO:0007669"/>
    <property type="project" value="InterPro"/>
</dbReference>
<evidence type="ECO:0000256" key="1">
    <source>
        <dbReference type="ARBA" id="ARBA00004323"/>
    </source>
</evidence>
<dbReference type="OrthoDB" id="7943907at2"/>
<comment type="subcellular location">
    <subcellularLocation>
        <location evidence="2">Endoplasmic reticulum membrane</location>
        <topology evidence="2">Single-pass type II membrane protein</topology>
    </subcellularLocation>
    <subcellularLocation>
        <location evidence="1">Golgi apparatus membrane</location>
        <topology evidence="1">Single-pass type II membrane protein</topology>
    </subcellularLocation>
</comment>